<protein>
    <recommendedName>
        <fullName evidence="3">F-box domain-containing protein</fullName>
    </recommendedName>
</protein>
<sequence>MTVIFDLPFHVFSTIISFLKDGPGLGPLRLVCRHFNDCISDAMFDTITIYGSTGKPAIEHLRSPTTPNGLRTAADDCSRLTHQLNTLRPHSTTSPYHPHIALRRAKRLKIFVSELLRLDSLGSSLVTRPGSDLQKEIRSTVQQLTLTLPAIIRSLENLRETT</sequence>
<keyword evidence="2" id="KW-1185">Reference proteome</keyword>
<organism evidence="1 2">
    <name type="scientific">Leucocoprinus birnbaumii</name>
    <dbReference type="NCBI Taxonomy" id="56174"/>
    <lineage>
        <taxon>Eukaryota</taxon>
        <taxon>Fungi</taxon>
        <taxon>Dikarya</taxon>
        <taxon>Basidiomycota</taxon>
        <taxon>Agaricomycotina</taxon>
        <taxon>Agaricomycetes</taxon>
        <taxon>Agaricomycetidae</taxon>
        <taxon>Agaricales</taxon>
        <taxon>Agaricineae</taxon>
        <taxon>Agaricaceae</taxon>
        <taxon>Leucocoprinus</taxon>
    </lineage>
</organism>
<evidence type="ECO:0000313" key="1">
    <source>
        <dbReference type="EMBL" id="KAJ3554800.1"/>
    </source>
</evidence>
<dbReference type="Proteomes" id="UP001213000">
    <property type="component" value="Unassembled WGS sequence"/>
</dbReference>
<gene>
    <name evidence="1" type="ORF">NP233_g12349</name>
</gene>
<dbReference type="InterPro" id="IPR036047">
    <property type="entry name" value="F-box-like_dom_sf"/>
</dbReference>
<dbReference type="SUPFAM" id="SSF81383">
    <property type="entry name" value="F-box domain"/>
    <property type="match status" value="1"/>
</dbReference>
<reference evidence="1" key="1">
    <citation type="submission" date="2022-07" db="EMBL/GenBank/DDBJ databases">
        <title>Genome Sequence of Leucocoprinus birnbaumii.</title>
        <authorList>
            <person name="Buettner E."/>
        </authorList>
    </citation>
    <scope>NUCLEOTIDE SEQUENCE</scope>
    <source>
        <strain evidence="1">VT141</strain>
    </source>
</reference>
<proteinExistence type="predicted"/>
<evidence type="ECO:0000313" key="2">
    <source>
        <dbReference type="Proteomes" id="UP001213000"/>
    </source>
</evidence>
<accession>A0AAD5VH66</accession>
<name>A0AAD5VH66_9AGAR</name>
<dbReference type="AlphaFoldDB" id="A0AAD5VH66"/>
<dbReference type="EMBL" id="JANIEX010001751">
    <property type="protein sequence ID" value="KAJ3554800.1"/>
    <property type="molecule type" value="Genomic_DNA"/>
</dbReference>
<evidence type="ECO:0008006" key="3">
    <source>
        <dbReference type="Google" id="ProtNLM"/>
    </source>
</evidence>
<comment type="caution">
    <text evidence="1">The sequence shown here is derived from an EMBL/GenBank/DDBJ whole genome shotgun (WGS) entry which is preliminary data.</text>
</comment>